<feature type="transmembrane region" description="Helical" evidence="7">
    <location>
        <begin position="239"/>
        <end position="258"/>
    </location>
</feature>
<keyword evidence="4" id="KW-0769">Symport</keyword>
<dbReference type="CDD" id="cd17380">
    <property type="entry name" value="MFS_SLC17A9_like"/>
    <property type="match status" value="1"/>
</dbReference>
<sequence>MMTIIDKKNDGKPVEGKFWTRSERKQWAFGLFLGCTVLYSCRTVTPLCVAVMAKEFDWDKTQSGSILGCFFWGYTMTQFLGGYLSDKVGGDVVVPIAACFWSILTFWTPQFAYLSTDKYVTLHILVLSRVLLGMFQGFYMPSVTSLIGHFIEGTHKSFYTPIIAAGQYFGTIGVDASITELSTSTGFHYPSVSSIISRKVSEHERSLTYSFICSGSHLGTLISGSIGSILLERYGWQSVFYFVGVCSILWMLGMRYILIAKHRKKYLPFIMAENLADKPIKKDKEKVPWLTLFVKPAFWGLLVGHFSHANSFFILLSWAPTYFHENYPNAKGWVFNVVPWIVSMFSSVFSGWLADHLLEKGYTVTFVRKFIETISLGGTAVGLISLSYMTTFGGALFCMAIAVACCGFHNSGILVNPQDIAPKHAGSVFGIMNMAGAIPGFVGVYMAGHILEATKSWAAVFNQTAGVCIFGCIVYLLFGTGKRII</sequence>
<gene>
    <name evidence="9" type="ORF">MCOR_23100</name>
</gene>
<feature type="transmembrane region" description="Helical" evidence="7">
    <location>
        <begin position="427"/>
        <end position="451"/>
    </location>
</feature>
<feature type="transmembrane region" description="Helical" evidence="7">
    <location>
        <begin position="457"/>
        <end position="478"/>
    </location>
</feature>
<feature type="transmembrane region" description="Helical" evidence="7">
    <location>
        <begin position="338"/>
        <end position="358"/>
    </location>
</feature>
<dbReference type="EMBL" id="CACVKT020004042">
    <property type="protein sequence ID" value="CAC5387813.1"/>
    <property type="molecule type" value="Genomic_DNA"/>
</dbReference>
<accession>A0A6J8BV10</accession>
<dbReference type="Pfam" id="PF07690">
    <property type="entry name" value="MFS_1"/>
    <property type="match status" value="2"/>
</dbReference>
<evidence type="ECO:0000256" key="4">
    <source>
        <dbReference type="ARBA" id="ARBA00022847"/>
    </source>
</evidence>
<evidence type="ECO:0000256" key="7">
    <source>
        <dbReference type="SAM" id="Phobius"/>
    </source>
</evidence>
<dbReference type="PANTHER" id="PTHR11662">
    <property type="entry name" value="SOLUTE CARRIER FAMILY 17"/>
    <property type="match status" value="1"/>
</dbReference>
<keyword evidence="6 7" id="KW-0472">Membrane</keyword>
<feature type="transmembrane region" description="Helical" evidence="7">
    <location>
        <begin position="298"/>
        <end position="318"/>
    </location>
</feature>
<comment type="subcellular location">
    <subcellularLocation>
        <location evidence="1">Membrane</location>
        <topology evidence="1">Multi-pass membrane protein</topology>
    </subcellularLocation>
</comment>
<dbReference type="OrthoDB" id="2985014at2759"/>
<dbReference type="PANTHER" id="PTHR11662:SF279">
    <property type="entry name" value="VOLTAGE-GATED PURINE NUCLEOTIDE UNIPORTER SLC17A9"/>
    <property type="match status" value="1"/>
</dbReference>
<dbReference type="Gene3D" id="1.20.1250.20">
    <property type="entry name" value="MFS general substrate transporter like domains"/>
    <property type="match status" value="2"/>
</dbReference>
<dbReference type="GO" id="GO:0016020">
    <property type="term" value="C:membrane"/>
    <property type="evidence" value="ECO:0007669"/>
    <property type="project" value="UniProtKB-SubCell"/>
</dbReference>
<feature type="transmembrane region" description="Helical" evidence="7">
    <location>
        <begin position="27"/>
        <end position="53"/>
    </location>
</feature>
<evidence type="ECO:0000256" key="6">
    <source>
        <dbReference type="ARBA" id="ARBA00023136"/>
    </source>
</evidence>
<dbReference type="InterPro" id="IPR011701">
    <property type="entry name" value="MFS"/>
</dbReference>
<keyword evidence="2" id="KW-0813">Transport</keyword>
<evidence type="ECO:0000256" key="3">
    <source>
        <dbReference type="ARBA" id="ARBA00022692"/>
    </source>
</evidence>
<feature type="transmembrane region" description="Helical" evidence="7">
    <location>
        <begin position="92"/>
        <end position="113"/>
    </location>
</feature>
<evidence type="ECO:0000313" key="10">
    <source>
        <dbReference type="Proteomes" id="UP000507470"/>
    </source>
</evidence>
<evidence type="ECO:0000256" key="5">
    <source>
        <dbReference type="ARBA" id="ARBA00022989"/>
    </source>
</evidence>
<keyword evidence="10" id="KW-1185">Reference proteome</keyword>
<evidence type="ECO:0000256" key="1">
    <source>
        <dbReference type="ARBA" id="ARBA00004141"/>
    </source>
</evidence>
<evidence type="ECO:0000259" key="8">
    <source>
        <dbReference type="PROSITE" id="PS50850"/>
    </source>
</evidence>
<proteinExistence type="predicted"/>
<evidence type="ECO:0000256" key="2">
    <source>
        <dbReference type="ARBA" id="ARBA00022448"/>
    </source>
</evidence>
<feature type="transmembrane region" description="Helical" evidence="7">
    <location>
        <begin position="394"/>
        <end position="415"/>
    </location>
</feature>
<feature type="domain" description="Major facilitator superfamily (MFS) profile" evidence="8">
    <location>
        <begin position="27"/>
        <end position="483"/>
    </location>
</feature>
<dbReference type="InterPro" id="IPR036259">
    <property type="entry name" value="MFS_trans_sf"/>
</dbReference>
<evidence type="ECO:0000313" key="9">
    <source>
        <dbReference type="EMBL" id="CAC5387813.1"/>
    </source>
</evidence>
<keyword evidence="5 7" id="KW-1133">Transmembrane helix</keyword>
<protein>
    <submittedName>
        <fullName evidence="9">SLC17A9</fullName>
    </submittedName>
</protein>
<dbReference type="GO" id="GO:0015867">
    <property type="term" value="P:ATP transport"/>
    <property type="evidence" value="ECO:0007669"/>
    <property type="project" value="TreeGrafter"/>
</dbReference>
<dbReference type="AlphaFoldDB" id="A0A6J8BV10"/>
<reference evidence="9 10" key="1">
    <citation type="submission" date="2020-06" db="EMBL/GenBank/DDBJ databases">
        <authorList>
            <person name="Li R."/>
            <person name="Bekaert M."/>
        </authorList>
    </citation>
    <scope>NUCLEOTIDE SEQUENCE [LARGE SCALE GENOMIC DNA]</scope>
    <source>
        <strain evidence="10">wild</strain>
    </source>
</reference>
<feature type="transmembrane region" description="Helical" evidence="7">
    <location>
        <begin position="65"/>
        <end position="85"/>
    </location>
</feature>
<name>A0A6J8BV10_MYTCO</name>
<dbReference type="GO" id="GO:0015293">
    <property type="term" value="F:symporter activity"/>
    <property type="evidence" value="ECO:0007669"/>
    <property type="project" value="UniProtKB-KW"/>
</dbReference>
<dbReference type="FunFam" id="1.20.1250.20:FF:000003">
    <property type="entry name" value="Solute carrier family 17 member 3"/>
    <property type="match status" value="1"/>
</dbReference>
<organism evidence="9 10">
    <name type="scientific">Mytilus coruscus</name>
    <name type="common">Sea mussel</name>
    <dbReference type="NCBI Taxonomy" id="42192"/>
    <lineage>
        <taxon>Eukaryota</taxon>
        <taxon>Metazoa</taxon>
        <taxon>Spiralia</taxon>
        <taxon>Lophotrochozoa</taxon>
        <taxon>Mollusca</taxon>
        <taxon>Bivalvia</taxon>
        <taxon>Autobranchia</taxon>
        <taxon>Pteriomorphia</taxon>
        <taxon>Mytilida</taxon>
        <taxon>Mytiloidea</taxon>
        <taxon>Mytilidae</taxon>
        <taxon>Mytilinae</taxon>
        <taxon>Mytilus</taxon>
    </lineage>
</organism>
<dbReference type="InterPro" id="IPR020846">
    <property type="entry name" value="MFS_dom"/>
</dbReference>
<dbReference type="PROSITE" id="PS50850">
    <property type="entry name" value="MFS"/>
    <property type="match status" value="1"/>
</dbReference>
<dbReference type="Proteomes" id="UP000507470">
    <property type="component" value="Unassembled WGS sequence"/>
</dbReference>
<dbReference type="InterPro" id="IPR044777">
    <property type="entry name" value="SLC17A9-like"/>
</dbReference>
<keyword evidence="3 7" id="KW-0812">Transmembrane</keyword>
<dbReference type="SUPFAM" id="SSF103473">
    <property type="entry name" value="MFS general substrate transporter"/>
    <property type="match status" value="2"/>
</dbReference>
<dbReference type="InterPro" id="IPR050382">
    <property type="entry name" value="MFS_Na/Anion_cotransporter"/>
</dbReference>